<evidence type="ECO:0000313" key="2">
    <source>
        <dbReference type="Proteomes" id="UP000499080"/>
    </source>
</evidence>
<comment type="caution">
    <text evidence="1">The sequence shown here is derived from an EMBL/GenBank/DDBJ whole genome shotgun (WGS) entry which is preliminary data.</text>
</comment>
<protein>
    <submittedName>
        <fullName evidence="1">Uncharacterized protein</fullName>
    </submittedName>
</protein>
<keyword evidence="2" id="KW-1185">Reference proteome</keyword>
<gene>
    <name evidence="1" type="ORF">AVEN_9042_1</name>
</gene>
<name>A0A4Y2F8N0_ARAVE</name>
<reference evidence="1 2" key="1">
    <citation type="journal article" date="2019" name="Sci. Rep.">
        <title>Orb-weaving spider Araneus ventricosus genome elucidates the spidroin gene catalogue.</title>
        <authorList>
            <person name="Kono N."/>
            <person name="Nakamura H."/>
            <person name="Ohtoshi R."/>
            <person name="Moran D.A.P."/>
            <person name="Shinohara A."/>
            <person name="Yoshida Y."/>
            <person name="Fujiwara M."/>
            <person name="Mori M."/>
            <person name="Tomita M."/>
            <person name="Arakawa K."/>
        </authorList>
    </citation>
    <scope>NUCLEOTIDE SEQUENCE [LARGE SCALE GENOMIC DNA]</scope>
</reference>
<evidence type="ECO:0000313" key="1">
    <source>
        <dbReference type="EMBL" id="GBM36719.1"/>
    </source>
</evidence>
<dbReference type="EMBL" id="BGPR01249275">
    <property type="protein sequence ID" value="GBM36719.1"/>
    <property type="molecule type" value="Genomic_DNA"/>
</dbReference>
<accession>A0A4Y2F8N0</accession>
<proteinExistence type="predicted"/>
<dbReference type="AlphaFoldDB" id="A0A4Y2F8N0"/>
<dbReference type="Proteomes" id="UP000499080">
    <property type="component" value="Unassembled WGS sequence"/>
</dbReference>
<sequence>MVNAIDNRTSSKSTYPFFQSRQRNCIGFFHLCKRRQVRIIGFRIHQESGTLHFFPVMGAFLRKRKKLLTPGGLIIGASIDSINSGGRGDGAPPRPCSIVASVQESIEVTQVDPEEPSRKSVSYRII</sequence>
<organism evidence="1 2">
    <name type="scientific">Araneus ventricosus</name>
    <name type="common">Orbweaver spider</name>
    <name type="synonym">Epeira ventricosa</name>
    <dbReference type="NCBI Taxonomy" id="182803"/>
    <lineage>
        <taxon>Eukaryota</taxon>
        <taxon>Metazoa</taxon>
        <taxon>Ecdysozoa</taxon>
        <taxon>Arthropoda</taxon>
        <taxon>Chelicerata</taxon>
        <taxon>Arachnida</taxon>
        <taxon>Araneae</taxon>
        <taxon>Araneomorphae</taxon>
        <taxon>Entelegynae</taxon>
        <taxon>Araneoidea</taxon>
        <taxon>Araneidae</taxon>
        <taxon>Araneus</taxon>
    </lineage>
</organism>